<sequence length="188" mass="21948">MRSHSWGFVFFVFSWAGLCKATFPFFQLHGKREGSSVFFFPSAFFFFSIAGYSYGACFSFSFFFSFHQGSIWLSYLILKIWGSFLLPIFLFSFISYLLVWPLLMGTGGMAFFFLPFTFAFVINFGLFIHYLIITLLVLYFIFLLKSSFLLFFLGLSHSPFTVMGRVTSIVHFSSFFPSHFLWLRSESR</sequence>
<feature type="transmembrane region" description="Helical" evidence="1">
    <location>
        <begin position="162"/>
        <end position="183"/>
    </location>
</feature>
<feature type="signal peptide" evidence="2">
    <location>
        <begin position="1"/>
        <end position="21"/>
    </location>
</feature>
<comment type="caution">
    <text evidence="3">The sequence shown here is derived from an EMBL/GenBank/DDBJ whole genome shotgun (WGS) entry which is preliminary data.</text>
</comment>
<feature type="chain" id="PRO_5015657336" evidence="2">
    <location>
        <begin position="22"/>
        <end position="188"/>
    </location>
</feature>
<protein>
    <submittedName>
        <fullName evidence="3">Uncharacterized protein</fullName>
    </submittedName>
</protein>
<organism evidence="3 4">
    <name type="scientific">Tuber borchii</name>
    <name type="common">White truffle</name>
    <dbReference type="NCBI Taxonomy" id="42251"/>
    <lineage>
        <taxon>Eukaryota</taxon>
        <taxon>Fungi</taxon>
        <taxon>Dikarya</taxon>
        <taxon>Ascomycota</taxon>
        <taxon>Pezizomycotina</taxon>
        <taxon>Pezizomycetes</taxon>
        <taxon>Pezizales</taxon>
        <taxon>Tuberaceae</taxon>
        <taxon>Tuber</taxon>
    </lineage>
</organism>
<evidence type="ECO:0000313" key="3">
    <source>
        <dbReference type="EMBL" id="PUU77040.1"/>
    </source>
</evidence>
<keyword evidence="1" id="KW-1133">Transmembrane helix</keyword>
<dbReference type="AlphaFoldDB" id="A0A2T6ZNI0"/>
<name>A0A2T6ZNI0_TUBBO</name>
<feature type="transmembrane region" description="Helical" evidence="1">
    <location>
        <begin position="135"/>
        <end position="156"/>
    </location>
</feature>
<keyword evidence="2" id="KW-0732">Signal</keyword>
<keyword evidence="1" id="KW-0472">Membrane</keyword>
<feature type="transmembrane region" description="Helical" evidence="1">
    <location>
        <begin position="37"/>
        <end position="64"/>
    </location>
</feature>
<evidence type="ECO:0000256" key="2">
    <source>
        <dbReference type="SAM" id="SignalP"/>
    </source>
</evidence>
<reference evidence="3 4" key="1">
    <citation type="submission" date="2017-04" db="EMBL/GenBank/DDBJ databases">
        <title>Draft genome sequence of Tuber borchii Vittad., a whitish edible truffle.</title>
        <authorList>
            <consortium name="DOE Joint Genome Institute"/>
            <person name="Murat C."/>
            <person name="Kuo A."/>
            <person name="Barry K.W."/>
            <person name="Clum A."/>
            <person name="Dockter R.B."/>
            <person name="Fauchery L."/>
            <person name="Iotti M."/>
            <person name="Kohler A."/>
            <person name="Labutti K."/>
            <person name="Lindquist E.A."/>
            <person name="Lipzen A."/>
            <person name="Ohm R.A."/>
            <person name="Wang M."/>
            <person name="Grigoriev I.V."/>
            <person name="Zambonelli A."/>
            <person name="Martin F.M."/>
        </authorList>
    </citation>
    <scope>NUCLEOTIDE SEQUENCE [LARGE SCALE GENOMIC DNA]</scope>
    <source>
        <strain evidence="3 4">Tbo3840</strain>
    </source>
</reference>
<keyword evidence="1" id="KW-0812">Transmembrane</keyword>
<evidence type="ECO:0000313" key="4">
    <source>
        <dbReference type="Proteomes" id="UP000244722"/>
    </source>
</evidence>
<feature type="transmembrane region" description="Helical" evidence="1">
    <location>
        <begin position="109"/>
        <end position="128"/>
    </location>
</feature>
<accession>A0A2T6ZNI0</accession>
<keyword evidence="4" id="KW-1185">Reference proteome</keyword>
<dbReference type="Proteomes" id="UP000244722">
    <property type="component" value="Unassembled WGS sequence"/>
</dbReference>
<dbReference type="EMBL" id="NESQ01000165">
    <property type="protein sequence ID" value="PUU77040.1"/>
    <property type="molecule type" value="Genomic_DNA"/>
</dbReference>
<feature type="transmembrane region" description="Helical" evidence="1">
    <location>
        <begin position="76"/>
        <end position="103"/>
    </location>
</feature>
<proteinExistence type="predicted"/>
<evidence type="ECO:0000256" key="1">
    <source>
        <dbReference type="SAM" id="Phobius"/>
    </source>
</evidence>
<gene>
    <name evidence="3" type="ORF">B9Z19DRAFT_198522</name>
</gene>